<dbReference type="HOGENOM" id="CLU_3291048_0_0_11"/>
<proteinExistence type="predicted"/>
<reference evidence="2 3" key="1">
    <citation type="submission" date="2014-05" db="EMBL/GenBank/DDBJ databases">
        <title>Draft Genome Sequence of Kitasatospora cheerisanensis KCTC 2395.</title>
        <authorList>
            <person name="Nam D.H."/>
        </authorList>
    </citation>
    <scope>NUCLEOTIDE SEQUENCE [LARGE SCALE GENOMIC DNA]</scope>
    <source>
        <strain evidence="2 3">KCTC 2395</strain>
    </source>
</reference>
<name>A0A066YKK1_9ACTN</name>
<sequence length="40" mass="4210">MPADHHAGHTAPTAGTRTEPGGASEGYRLRPRFAWAAPLP</sequence>
<keyword evidence="3" id="KW-1185">Reference proteome</keyword>
<comment type="caution">
    <text evidence="2">The sequence shown here is derived from an EMBL/GenBank/DDBJ whole genome shotgun (WGS) entry which is preliminary data.</text>
</comment>
<protein>
    <submittedName>
        <fullName evidence="2">Uncharacterized protein</fullName>
    </submittedName>
</protein>
<dbReference type="Proteomes" id="UP000027178">
    <property type="component" value="Unassembled WGS sequence"/>
</dbReference>
<gene>
    <name evidence="2" type="ORF">KCH_61670</name>
</gene>
<evidence type="ECO:0000256" key="1">
    <source>
        <dbReference type="SAM" id="MobiDB-lite"/>
    </source>
</evidence>
<feature type="region of interest" description="Disordered" evidence="1">
    <location>
        <begin position="1"/>
        <end position="31"/>
    </location>
</feature>
<organism evidence="2 3">
    <name type="scientific">Kitasatospora cheerisanensis KCTC 2395</name>
    <dbReference type="NCBI Taxonomy" id="1348663"/>
    <lineage>
        <taxon>Bacteria</taxon>
        <taxon>Bacillati</taxon>
        <taxon>Actinomycetota</taxon>
        <taxon>Actinomycetes</taxon>
        <taxon>Kitasatosporales</taxon>
        <taxon>Streptomycetaceae</taxon>
        <taxon>Kitasatospora</taxon>
    </lineage>
</organism>
<accession>A0A066YKK1</accession>
<evidence type="ECO:0000313" key="2">
    <source>
        <dbReference type="EMBL" id="KDN82013.1"/>
    </source>
</evidence>
<dbReference type="EMBL" id="JNBY01000126">
    <property type="protein sequence ID" value="KDN82013.1"/>
    <property type="molecule type" value="Genomic_DNA"/>
</dbReference>
<evidence type="ECO:0000313" key="3">
    <source>
        <dbReference type="Proteomes" id="UP000027178"/>
    </source>
</evidence>
<dbReference type="AlphaFoldDB" id="A0A066YKK1"/>